<evidence type="ECO:0000256" key="4">
    <source>
        <dbReference type="ARBA" id="ARBA00022840"/>
    </source>
</evidence>
<dbReference type="PANTHER" id="PTHR23257:SF779">
    <property type="entry name" value="PROTEIN KINASE SUPERFAMILY PROTEIN"/>
    <property type="match status" value="1"/>
</dbReference>
<organism evidence="11 12">
    <name type="scientific">Citrus sinensis</name>
    <name type="common">Sweet orange</name>
    <name type="synonym">Citrus aurantium var. sinensis</name>
    <dbReference type="NCBI Taxonomy" id="2711"/>
    <lineage>
        <taxon>Eukaryota</taxon>
        <taxon>Viridiplantae</taxon>
        <taxon>Streptophyta</taxon>
        <taxon>Embryophyta</taxon>
        <taxon>Tracheophyta</taxon>
        <taxon>Spermatophyta</taxon>
        <taxon>Magnoliopsida</taxon>
        <taxon>eudicotyledons</taxon>
        <taxon>Gunneridae</taxon>
        <taxon>Pentapetalae</taxon>
        <taxon>rosids</taxon>
        <taxon>malvids</taxon>
        <taxon>Sapindales</taxon>
        <taxon>Rutaceae</taxon>
        <taxon>Aurantioideae</taxon>
        <taxon>Citrus</taxon>
    </lineage>
</organism>
<evidence type="ECO:0000259" key="10">
    <source>
        <dbReference type="PROSITE" id="PS50011"/>
    </source>
</evidence>
<feature type="binding site" evidence="7">
    <location>
        <position position="87"/>
    </location>
    <ligand>
        <name>ATP</name>
        <dbReference type="ChEBI" id="CHEBI:30616"/>
    </ligand>
</feature>
<keyword evidence="8" id="KW-0723">Serine/threonine-protein kinase</keyword>
<evidence type="ECO:0000256" key="5">
    <source>
        <dbReference type="ARBA" id="ARBA00047899"/>
    </source>
</evidence>
<dbReference type="PROSITE" id="PS00108">
    <property type="entry name" value="PROTEIN_KINASE_ST"/>
    <property type="match status" value="1"/>
</dbReference>
<feature type="domain" description="Protein kinase" evidence="10">
    <location>
        <begin position="60"/>
        <end position="290"/>
    </location>
</feature>
<evidence type="ECO:0000256" key="8">
    <source>
        <dbReference type="RuleBase" id="RU000304"/>
    </source>
</evidence>
<dbReference type="FunFam" id="3.30.200.20:FF:000034">
    <property type="entry name" value="Kinase suppressor of Ras 1"/>
    <property type="match status" value="1"/>
</dbReference>
<comment type="similarity">
    <text evidence="8">Belongs to the protein kinase superfamily.</text>
</comment>
<dbReference type="AlphaFoldDB" id="A0A067E769"/>
<keyword evidence="2 7" id="KW-0547">Nucleotide-binding</keyword>
<dbReference type="SMR" id="A0A067E769"/>
<evidence type="ECO:0000313" key="12">
    <source>
        <dbReference type="Proteomes" id="UP000027120"/>
    </source>
</evidence>
<dbReference type="PIRSF" id="PIRSF000654">
    <property type="entry name" value="Integrin-linked_kinase"/>
    <property type="match status" value="1"/>
</dbReference>
<comment type="catalytic activity">
    <reaction evidence="5">
        <text>L-threonyl-[protein] + ATP = O-phospho-L-threonyl-[protein] + ADP + H(+)</text>
        <dbReference type="Rhea" id="RHEA:46608"/>
        <dbReference type="Rhea" id="RHEA-COMP:11060"/>
        <dbReference type="Rhea" id="RHEA-COMP:11605"/>
        <dbReference type="ChEBI" id="CHEBI:15378"/>
        <dbReference type="ChEBI" id="CHEBI:30013"/>
        <dbReference type="ChEBI" id="CHEBI:30616"/>
        <dbReference type="ChEBI" id="CHEBI:61977"/>
        <dbReference type="ChEBI" id="CHEBI:456216"/>
        <dbReference type="EC" id="2.7.11.1"/>
    </reaction>
</comment>
<evidence type="ECO:0000256" key="3">
    <source>
        <dbReference type="ARBA" id="ARBA00022777"/>
    </source>
</evidence>
<dbReference type="SUPFAM" id="SSF56112">
    <property type="entry name" value="Protein kinase-like (PK-like)"/>
    <property type="match status" value="1"/>
</dbReference>
<dbReference type="Gene3D" id="3.30.200.20">
    <property type="entry name" value="Phosphorylase Kinase, domain 1"/>
    <property type="match status" value="1"/>
</dbReference>
<proteinExistence type="inferred from homology"/>
<dbReference type="SMART" id="SM00220">
    <property type="entry name" value="S_TKc"/>
    <property type="match status" value="1"/>
</dbReference>
<evidence type="ECO:0000256" key="9">
    <source>
        <dbReference type="SAM" id="MobiDB-lite"/>
    </source>
</evidence>
<dbReference type="Pfam" id="PF00069">
    <property type="entry name" value="Pkinase"/>
    <property type="match status" value="1"/>
</dbReference>
<sequence>MSCSNSEKNRVGREEGEQEQNQHVLRGSVEKESRAVVKNGSITAPQLTIDRSLLVDPKLLFIGSKIGEGAHGKVYEGRYGDRIVAIKVLNRGSTSDERALLEGRFIREVNMMSRVKHDNLVKFLGACKDPLMVIVTELLPGMSLRKYLVSLRPNKLDLHVALNFALDIARAMDCLHANGIIHRDLKPDNLLLTPDQKSLKLADFGLAREETVTEMMTAETGTYRWMAPELYSTVTLRQGEKKHYNNKVDVYSFGIVLWELLTNRLPFEGMSNLQAAYAAAFKVQESIYAP</sequence>
<dbReference type="PROSITE" id="PS00107">
    <property type="entry name" value="PROTEIN_KINASE_ATP"/>
    <property type="match status" value="1"/>
</dbReference>
<dbReference type="Gene3D" id="1.10.510.10">
    <property type="entry name" value="Transferase(Phosphotransferase) domain 1"/>
    <property type="match status" value="1"/>
</dbReference>
<evidence type="ECO:0000256" key="1">
    <source>
        <dbReference type="ARBA" id="ARBA00022679"/>
    </source>
</evidence>
<reference evidence="11 12" key="1">
    <citation type="submission" date="2014-04" db="EMBL/GenBank/DDBJ databases">
        <authorList>
            <consortium name="International Citrus Genome Consortium"/>
            <person name="Gmitter F."/>
            <person name="Chen C."/>
            <person name="Farmerie W."/>
            <person name="Harkins T."/>
            <person name="Desany B."/>
            <person name="Mohiuddin M."/>
            <person name="Kodira C."/>
            <person name="Borodovsky M."/>
            <person name="Lomsadze A."/>
            <person name="Burns P."/>
            <person name="Jenkins J."/>
            <person name="Prochnik S."/>
            <person name="Shu S."/>
            <person name="Chapman J."/>
            <person name="Pitluck S."/>
            <person name="Schmutz J."/>
            <person name="Rokhsar D."/>
        </authorList>
    </citation>
    <scope>NUCLEOTIDE SEQUENCE</scope>
</reference>
<dbReference type="InterPro" id="IPR017441">
    <property type="entry name" value="Protein_kinase_ATP_BS"/>
</dbReference>
<accession>A0A067E769</accession>
<dbReference type="InterPro" id="IPR008271">
    <property type="entry name" value="Ser/Thr_kinase_AS"/>
</dbReference>
<dbReference type="InterPro" id="IPR011009">
    <property type="entry name" value="Kinase-like_dom_sf"/>
</dbReference>
<name>A0A067E769_CITSI</name>
<protein>
    <recommendedName>
        <fullName evidence="10">Protein kinase domain-containing protein</fullName>
    </recommendedName>
</protein>
<keyword evidence="3" id="KW-0418">Kinase</keyword>
<dbReference type="Proteomes" id="UP000027120">
    <property type="component" value="Unassembled WGS sequence"/>
</dbReference>
<keyword evidence="12" id="KW-1185">Reference proteome</keyword>
<keyword evidence="4 7" id="KW-0067">ATP-binding</keyword>
<evidence type="ECO:0000313" key="11">
    <source>
        <dbReference type="EMBL" id="KDO49680.1"/>
    </source>
</evidence>
<gene>
    <name evidence="11" type="ORF">CISIN_1g017046mg</name>
</gene>
<dbReference type="GO" id="GO:0005524">
    <property type="term" value="F:ATP binding"/>
    <property type="evidence" value="ECO:0007669"/>
    <property type="project" value="UniProtKB-UniRule"/>
</dbReference>
<dbReference type="InterPro" id="IPR050167">
    <property type="entry name" value="Ser_Thr_protein_kinase"/>
</dbReference>
<evidence type="ECO:0000256" key="2">
    <source>
        <dbReference type="ARBA" id="ARBA00022741"/>
    </source>
</evidence>
<feature type="region of interest" description="Disordered" evidence="9">
    <location>
        <begin position="1"/>
        <end position="31"/>
    </location>
</feature>
<evidence type="ECO:0000256" key="6">
    <source>
        <dbReference type="ARBA" id="ARBA00048679"/>
    </source>
</evidence>
<keyword evidence="1" id="KW-0808">Transferase</keyword>
<dbReference type="PROSITE" id="PS50011">
    <property type="entry name" value="PROTEIN_KINASE_DOM"/>
    <property type="match status" value="1"/>
</dbReference>
<comment type="catalytic activity">
    <reaction evidence="6">
        <text>L-seryl-[protein] + ATP = O-phospho-L-seryl-[protein] + ADP + H(+)</text>
        <dbReference type="Rhea" id="RHEA:17989"/>
        <dbReference type="Rhea" id="RHEA-COMP:9863"/>
        <dbReference type="Rhea" id="RHEA-COMP:11604"/>
        <dbReference type="ChEBI" id="CHEBI:15378"/>
        <dbReference type="ChEBI" id="CHEBI:29999"/>
        <dbReference type="ChEBI" id="CHEBI:30616"/>
        <dbReference type="ChEBI" id="CHEBI:83421"/>
        <dbReference type="ChEBI" id="CHEBI:456216"/>
        <dbReference type="EC" id="2.7.11.1"/>
    </reaction>
</comment>
<dbReference type="CDD" id="cd13999">
    <property type="entry name" value="STKc_MAP3K-like"/>
    <property type="match status" value="1"/>
</dbReference>
<dbReference type="InterPro" id="IPR000719">
    <property type="entry name" value="Prot_kinase_dom"/>
</dbReference>
<dbReference type="EMBL" id="KK785105">
    <property type="protein sequence ID" value="KDO49680.1"/>
    <property type="molecule type" value="Genomic_DNA"/>
</dbReference>
<evidence type="ECO:0000256" key="7">
    <source>
        <dbReference type="PROSITE-ProRule" id="PRU10141"/>
    </source>
</evidence>
<dbReference type="PANTHER" id="PTHR23257">
    <property type="entry name" value="SERINE-THREONINE PROTEIN KINASE"/>
    <property type="match status" value="1"/>
</dbReference>
<dbReference type="GO" id="GO:0004674">
    <property type="term" value="F:protein serine/threonine kinase activity"/>
    <property type="evidence" value="ECO:0007669"/>
    <property type="project" value="UniProtKB-KW"/>
</dbReference>